<dbReference type="STRING" id="561176.SAMN04488561_6979"/>
<dbReference type="InterPro" id="IPR029063">
    <property type="entry name" value="SAM-dependent_MTases_sf"/>
</dbReference>
<dbReference type="Gene3D" id="3.40.50.150">
    <property type="entry name" value="Vaccinia Virus protein VP39"/>
    <property type="match status" value="1"/>
</dbReference>
<evidence type="ECO:0000313" key="3">
    <source>
        <dbReference type="Proteomes" id="UP000181980"/>
    </source>
</evidence>
<evidence type="ECO:0000313" key="2">
    <source>
        <dbReference type="EMBL" id="SEF18908.1"/>
    </source>
</evidence>
<keyword evidence="2" id="KW-0808">Transferase</keyword>
<evidence type="ECO:0000259" key="1">
    <source>
        <dbReference type="Pfam" id="PF08242"/>
    </source>
</evidence>
<keyword evidence="3" id="KW-1185">Reference proteome</keyword>
<dbReference type="SUPFAM" id="SSF53335">
    <property type="entry name" value="S-adenosyl-L-methionine-dependent methyltransferases"/>
    <property type="match status" value="1"/>
</dbReference>
<keyword evidence="2" id="KW-0489">Methyltransferase</keyword>
<name>A0A1H5Q0D7_9ACTN</name>
<dbReference type="Pfam" id="PF08242">
    <property type="entry name" value="Methyltransf_12"/>
    <property type="match status" value="1"/>
</dbReference>
<dbReference type="Proteomes" id="UP000181980">
    <property type="component" value="Unassembled WGS sequence"/>
</dbReference>
<dbReference type="GO" id="GO:0008168">
    <property type="term" value="F:methyltransferase activity"/>
    <property type="evidence" value="ECO:0007669"/>
    <property type="project" value="UniProtKB-KW"/>
</dbReference>
<dbReference type="CDD" id="cd02440">
    <property type="entry name" value="AdoMet_MTases"/>
    <property type="match status" value="1"/>
</dbReference>
<dbReference type="GO" id="GO:0032259">
    <property type="term" value="P:methylation"/>
    <property type="evidence" value="ECO:0007669"/>
    <property type="project" value="UniProtKB-KW"/>
</dbReference>
<dbReference type="OrthoDB" id="2472181at2"/>
<dbReference type="EMBL" id="FNUC01000004">
    <property type="protein sequence ID" value="SEF18908.1"/>
    <property type="molecule type" value="Genomic_DNA"/>
</dbReference>
<gene>
    <name evidence="2" type="ORF">SAMN04488561_6979</name>
</gene>
<reference evidence="3" key="1">
    <citation type="submission" date="2016-10" db="EMBL/GenBank/DDBJ databases">
        <authorList>
            <person name="Varghese N."/>
            <person name="Submissions S."/>
        </authorList>
    </citation>
    <scope>NUCLEOTIDE SEQUENCE [LARGE SCALE GENOMIC DNA]</scope>
    <source>
        <strain evidence="3">DSM 45237</strain>
    </source>
</reference>
<dbReference type="RefSeq" id="WP_069111340.1">
    <property type="nucleotide sequence ID" value="NZ_FNUC01000004.1"/>
</dbReference>
<dbReference type="AlphaFoldDB" id="A0A1H5Q0D7"/>
<proteinExistence type="predicted"/>
<sequence length="240" mass="26306">MNGPRTWYDVWQRKGERFVASGRVVPGRVELAALSGYDSRTSALDLGEFDRQRDHIVTSLRIGATDTVYEVGCGAGALLHALEPRCAGVGGSDYAPALVDVARRVLDSGDVEVLEASDVNPRPRYDVVVSNGVFLYFPDAEYARDVVALMAAKARRAVGVFDVNDLARREEHQRARRAAYGVQEAVGGLRQLYLDRAFFTALAADLGLRCVIRDSVMTGSVNGRYRYNVVMSRRGGSSRT</sequence>
<feature type="domain" description="Methyltransferase type 12" evidence="1">
    <location>
        <begin position="70"/>
        <end position="141"/>
    </location>
</feature>
<dbReference type="InterPro" id="IPR013217">
    <property type="entry name" value="Methyltransf_12"/>
</dbReference>
<organism evidence="2 3">
    <name type="scientific">Jiangella alba</name>
    <dbReference type="NCBI Taxonomy" id="561176"/>
    <lineage>
        <taxon>Bacteria</taxon>
        <taxon>Bacillati</taxon>
        <taxon>Actinomycetota</taxon>
        <taxon>Actinomycetes</taxon>
        <taxon>Jiangellales</taxon>
        <taxon>Jiangellaceae</taxon>
        <taxon>Jiangella</taxon>
    </lineage>
</organism>
<protein>
    <submittedName>
        <fullName evidence="2">Methyltransferase domain-containing protein</fullName>
    </submittedName>
</protein>
<accession>A0A1H5Q0D7</accession>